<dbReference type="GO" id="GO:0007200">
    <property type="term" value="P:phospholipase C-activating G protein-coupled receptor signaling pathway"/>
    <property type="evidence" value="ECO:0007669"/>
    <property type="project" value="TreeGrafter"/>
</dbReference>
<proteinExistence type="predicted"/>
<evidence type="ECO:0000313" key="7">
    <source>
        <dbReference type="Proteomes" id="UP000272942"/>
    </source>
</evidence>
<feature type="compositionally biased region" description="Basic residues" evidence="4">
    <location>
        <begin position="170"/>
        <end position="182"/>
    </location>
</feature>
<dbReference type="SUPFAM" id="SSF57889">
    <property type="entry name" value="Cysteine-rich domain"/>
    <property type="match status" value="1"/>
</dbReference>
<dbReference type="OrthoDB" id="1738954at2759"/>
<evidence type="ECO:0000256" key="4">
    <source>
        <dbReference type="SAM" id="MobiDB-lite"/>
    </source>
</evidence>
<reference evidence="8" key="1">
    <citation type="submission" date="2016-06" db="UniProtKB">
        <authorList>
            <consortium name="WormBaseParasite"/>
        </authorList>
    </citation>
    <scope>IDENTIFICATION</scope>
</reference>
<dbReference type="GO" id="GO:0016020">
    <property type="term" value="C:membrane"/>
    <property type="evidence" value="ECO:0007669"/>
    <property type="project" value="UniProtKB-SubCell"/>
</dbReference>
<dbReference type="Gene3D" id="2.30.29.30">
    <property type="entry name" value="Pleckstrin-homology domain (PH domain)/Phosphotyrosine-binding domain (PTB)"/>
    <property type="match status" value="1"/>
</dbReference>
<feature type="region of interest" description="Disordered" evidence="4">
    <location>
        <begin position="326"/>
        <end position="364"/>
    </location>
</feature>
<protein>
    <submittedName>
        <fullName evidence="8">Protein kinase C</fullName>
    </submittedName>
</protein>
<gene>
    <name evidence="6" type="ORF">ECPE_LOCUS2608</name>
</gene>
<feature type="compositionally biased region" description="Low complexity" evidence="4">
    <location>
        <begin position="503"/>
        <end position="518"/>
    </location>
</feature>
<feature type="compositionally biased region" description="Polar residues" evidence="4">
    <location>
        <begin position="546"/>
        <end position="557"/>
    </location>
</feature>
<dbReference type="EMBL" id="UZAN01039727">
    <property type="protein sequence ID" value="VDP66961.1"/>
    <property type="molecule type" value="Genomic_DNA"/>
</dbReference>
<feature type="compositionally biased region" description="Polar residues" evidence="4">
    <location>
        <begin position="335"/>
        <end position="346"/>
    </location>
</feature>
<dbReference type="AlphaFoldDB" id="A0A183A6M3"/>
<evidence type="ECO:0000259" key="5">
    <source>
        <dbReference type="PROSITE" id="PS50081"/>
    </source>
</evidence>
<dbReference type="GO" id="GO:0035556">
    <property type="term" value="P:intracellular signal transduction"/>
    <property type="evidence" value="ECO:0007669"/>
    <property type="project" value="TreeGrafter"/>
</dbReference>
<feature type="region of interest" description="Disordered" evidence="4">
    <location>
        <begin position="543"/>
        <end position="572"/>
    </location>
</feature>
<evidence type="ECO:0000256" key="2">
    <source>
        <dbReference type="ARBA" id="ARBA00022723"/>
    </source>
</evidence>
<keyword evidence="7" id="KW-1185">Reference proteome</keyword>
<dbReference type="CDD" id="cd01239">
    <property type="entry name" value="PH_PKD"/>
    <property type="match status" value="1"/>
</dbReference>
<dbReference type="PANTHER" id="PTHR22968">
    <property type="entry name" value="PROTEIN KINASE C, MU"/>
    <property type="match status" value="1"/>
</dbReference>
<dbReference type="WBParaSite" id="ECPE_0000261101-mRNA-1">
    <property type="protein sequence ID" value="ECPE_0000261101-mRNA-1"/>
    <property type="gene ID" value="ECPE_0000261101"/>
</dbReference>
<accession>A0A183A6M3</accession>
<feature type="region of interest" description="Disordered" evidence="4">
    <location>
        <begin position="219"/>
        <end position="241"/>
    </location>
</feature>
<dbReference type="PROSITE" id="PS50081">
    <property type="entry name" value="ZF_DAG_PE_2"/>
    <property type="match status" value="1"/>
</dbReference>
<evidence type="ECO:0000313" key="8">
    <source>
        <dbReference type="WBParaSite" id="ECPE_0000261101-mRNA-1"/>
    </source>
</evidence>
<dbReference type="SUPFAM" id="SSF50729">
    <property type="entry name" value="PH domain-like"/>
    <property type="match status" value="1"/>
</dbReference>
<organism evidence="8">
    <name type="scientific">Echinostoma caproni</name>
    <dbReference type="NCBI Taxonomy" id="27848"/>
    <lineage>
        <taxon>Eukaryota</taxon>
        <taxon>Metazoa</taxon>
        <taxon>Spiralia</taxon>
        <taxon>Lophotrochozoa</taxon>
        <taxon>Platyhelminthes</taxon>
        <taxon>Trematoda</taxon>
        <taxon>Digenea</taxon>
        <taxon>Plagiorchiida</taxon>
        <taxon>Echinostomata</taxon>
        <taxon>Echinostomatoidea</taxon>
        <taxon>Echinostomatidae</taxon>
        <taxon>Echinostoma</taxon>
    </lineage>
</organism>
<dbReference type="InterPro" id="IPR046349">
    <property type="entry name" value="C1-like_sf"/>
</dbReference>
<keyword evidence="2" id="KW-0479">Metal-binding</keyword>
<dbReference type="GO" id="GO:0004697">
    <property type="term" value="F:diacylglycerol-dependent serine/threonine kinase activity"/>
    <property type="evidence" value="ECO:0007669"/>
    <property type="project" value="UniProtKB-EC"/>
</dbReference>
<dbReference type="PANTHER" id="PTHR22968:SF24">
    <property type="entry name" value="SERINE_THREONINE-PROTEIN KINASE"/>
    <property type="match status" value="1"/>
</dbReference>
<feature type="domain" description="Phorbol-ester/DAG-type" evidence="5">
    <location>
        <begin position="44"/>
        <end position="75"/>
    </location>
</feature>
<sequence length="632" mass="70281">MADSNPIKVGQIRPISASSVRAGGLLYGRPLWTQQVLTTPVEVPHTFELHRSAKPTVCQHCRRLLHGLFRQGLQCKDTGSIRAGSLADHLSAGKLKKKLFLRGQTVGTINAAESSHTPFPTGRVDCRSAGRLRRQLTEEETEERLETKNAYMQRVDFVNQKEFPRDSARRKASFRSSQHKRNMASGFDVHSSRVMAKSDEKPCSIESTDGAIEAPALERERSIERGMPKMRPGTSKTGPRNIPLMRVIQSVRHTKRPGAELIIRESWMVHRTNKDPMLRRHFWRIGAKAITMFYHERTNRYYKEIPLSSIICLEPSGTNYFPWKEEGSTVHREQSTNADPNSNSLPTLDDPAQGDRYNNTRPSKPNHVFEMRCVDGTVYFVGQLAYGESMDTEVSGAFNSKSRRKSHFPTLPSAQSYARKASAPMYGLIHLVELLPQVTTPSQLLDPKNSMNWFNRPTSNCVEEIDGTEGVYRAAILPPPPGTGLDMAKHLETALRQSLLPLTSKTSSQTTRSSNASSKPLNNMDPASSPVCDLIPVNITEGAGIPSSSKLDSNTTGIEPELGDQDNFNSPSMNQLELAAEDEEGTGSSALYFLSTVFWVVSRERAKDMHVSIIHNSMVLFPGKFCADEATG</sequence>
<keyword evidence="3" id="KW-0862">Zinc</keyword>
<feature type="region of interest" description="Disordered" evidence="4">
    <location>
        <begin position="500"/>
        <end position="528"/>
    </location>
</feature>
<reference evidence="6 7" key="2">
    <citation type="submission" date="2018-11" db="EMBL/GenBank/DDBJ databases">
        <authorList>
            <consortium name="Pathogen Informatics"/>
        </authorList>
    </citation>
    <scope>NUCLEOTIDE SEQUENCE [LARGE SCALE GENOMIC DNA]</scope>
    <source>
        <strain evidence="6 7">Egypt</strain>
    </source>
</reference>
<dbReference type="GO" id="GO:0008270">
    <property type="term" value="F:zinc ion binding"/>
    <property type="evidence" value="ECO:0007669"/>
    <property type="project" value="UniProtKB-KW"/>
</dbReference>
<name>A0A183A6M3_9TREM</name>
<dbReference type="Proteomes" id="UP000272942">
    <property type="component" value="Unassembled WGS sequence"/>
</dbReference>
<evidence type="ECO:0000256" key="3">
    <source>
        <dbReference type="ARBA" id="ARBA00022833"/>
    </source>
</evidence>
<keyword evidence="1" id="KW-0597">Phosphoprotein</keyword>
<dbReference type="GO" id="GO:0005829">
    <property type="term" value="C:cytosol"/>
    <property type="evidence" value="ECO:0007669"/>
    <property type="project" value="TreeGrafter"/>
</dbReference>
<dbReference type="InterPro" id="IPR002219">
    <property type="entry name" value="PKC_DAG/PE"/>
</dbReference>
<feature type="region of interest" description="Disordered" evidence="4">
    <location>
        <begin position="163"/>
        <end position="186"/>
    </location>
</feature>
<dbReference type="Gene3D" id="3.30.60.20">
    <property type="match status" value="1"/>
</dbReference>
<evidence type="ECO:0000313" key="6">
    <source>
        <dbReference type="EMBL" id="VDP66961.1"/>
    </source>
</evidence>
<evidence type="ECO:0000256" key="1">
    <source>
        <dbReference type="ARBA" id="ARBA00022553"/>
    </source>
</evidence>
<dbReference type="InterPro" id="IPR011993">
    <property type="entry name" value="PH-like_dom_sf"/>
</dbReference>